<dbReference type="InterPro" id="IPR011051">
    <property type="entry name" value="RmlC_Cupin_sf"/>
</dbReference>
<dbReference type="EMBL" id="BQKY01000006">
    <property type="protein sequence ID" value="GJN89971.1"/>
    <property type="molecule type" value="Genomic_DNA"/>
</dbReference>
<gene>
    <name evidence="1" type="ORF">Rhopal_002960-T1</name>
</gene>
<dbReference type="SUPFAM" id="SSF51182">
    <property type="entry name" value="RmlC-like cupins"/>
    <property type="match status" value="1"/>
</dbReference>
<accession>A0AAV5GBL0</accession>
<organism evidence="1 2">
    <name type="scientific">Rhodotorula paludigena</name>
    <dbReference type="NCBI Taxonomy" id="86838"/>
    <lineage>
        <taxon>Eukaryota</taxon>
        <taxon>Fungi</taxon>
        <taxon>Dikarya</taxon>
        <taxon>Basidiomycota</taxon>
        <taxon>Pucciniomycotina</taxon>
        <taxon>Microbotryomycetes</taxon>
        <taxon>Sporidiobolales</taxon>
        <taxon>Sporidiobolaceae</taxon>
        <taxon>Rhodotorula</taxon>
    </lineage>
</organism>
<comment type="caution">
    <text evidence="1">The sequence shown here is derived from an EMBL/GenBank/DDBJ whole genome shotgun (WGS) entry which is preliminary data.</text>
</comment>
<proteinExistence type="predicted"/>
<reference evidence="1 2" key="1">
    <citation type="submission" date="2021-12" db="EMBL/GenBank/DDBJ databases">
        <title>High titer production of polyol ester of fatty acids by Rhodotorula paludigena BS15 towards product separation-free biomass refinery.</title>
        <authorList>
            <person name="Mano J."/>
            <person name="Ono H."/>
            <person name="Tanaka T."/>
            <person name="Naito K."/>
            <person name="Sushida H."/>
            <person name="Ike M."/>
            <person name="Tokuyasu K."/>
            <person name="Kitaoka M."/>
        </authorList>
    </citation>
    <scope>NUCLEOTIDE SEQUENCE [LARGE SCALE GENOMIC DNA]</scope>
    <source>
        <strain evidence="1 2">BS15</strain>
    </source>
</reference>
<dbReference type="Proteomes" id="UP001342314">
    <property type="component" value="Unassembled WGS sequence"/>
</dbReference>
<dbReference type="InterPro" id="IPR014710">
    <property type="entry name" value="RmlC-like_jellyroll"/>
</dbReference>
<name>A0AAV5GBL0_9BASI</name>
<sequence>MAPKVVVYKAVASQPLINGLPGGQLLDFSAFPELQGQAVAGVYRNLGTEPEFDVTGYPEHEYKYVTDGELAIVQDGKRVSAVVGDLVYIPAGSSFRILPTIFTAVYFSARKPAFTSSKL</sequence>
<dbReference type="Gene3D" id="2.60.120.10">
    <property type="entry name" value="Jelly Rolls"/>
    <property type="match status" value="1"/>
</dbReference>
<dbReference type="AlphaFoldDB" id="A0AAV5GBL0"/>
<evidence type="ECO:0008006" key="3">
    <source>
        <dbReference type="Google" id="ProtNLM"/>
    </source>
</evidence>
<protein>
    <recommendedName>
        <fullName evidence="3">Cupin 2 conserved barrel domain-containing protein</fullName>
    </recommendedName>
</protein>
<evidence type="ECO:0000313" key="1">
    <source>
        <dbReference type="EMBL" id="GJN89971.1"/>
    </source>
</evidence>
<evidence type="ECO:0000313" key="2">
    <source>
        <dbReference type="Proteomes" id="UP001342314"/>
    </source>
</evidence>
<keyword evidence="2" id="KW-1185">Reference proteome</keyword>
<dbReference type="Pfam" id="PF06249">
    <property type="entry name" value="EutQ"/>
    <property type="match status" value="1"/>
</dbReference>
<dbReference type="InterPro" id="IPR010424">
    <property type="entry name" value="EutQ"/>
</dbReference>